<dbReference type="Gene3D" id="1.10.287.850">
    <property type="entry name" value="HP0062-like domain"/>
    <property type="match status" value="1"/>
</dbReference>
<proteinExistence type="predicted"/>
<comment type="caution">
    <text evidence="1">The sequence shown here is derived from an EMBL/GenBank/DDBJ whole genome shotgun (WGS) entry which is preliminary data.</text>
</comment>
<dbReference type="InterPro" id="IPR029013">
    <property type="entry name" value="HP0062-like_sf"/>
</dbReference>
<evidence type="ECO:0000313" key="1">
    <source>
        <dbReference type="EMBL" id="KIA63449.1"/>
    </source>
</evidence>
<gene>
    <name evidence="1" type="ORF">FG87_19185</name>
</gene>
<protein>
    <recommendedName>
        <fullName evidence="3">WXG100 family type VII secretion target</fullName>
    </recommendedName>
</protein>
<organism evidence="1 2">
    <name type="scientific">Nocardia vulneris</name>
    <dbReference type="NCBI Taxonomy" id="1141657"/>
    <lineage>
        <taxon>Bacteria</taxon>
        <taxon>Bacillati</taxon>
        <taxon>Actinomycetota</taxon>
        <taxon>Actinomycetes</taxon>
        <taxon>Mycobacteriales</taxon>
        <taxon>Nocardiaceae</taxon>
        <taxon>Nocardia</taxon>
    </lineage>
</organism>
<accession>A0ABR4ZE56</accession>
<dbReference type="RefSeq" id="WP_014984831.1">
    <property type="nucleotide sequence ID" value="NZ_BDCI01000001.1"/>
</dbReference>
<keyword evidence="2" id="KW-1185">Reference proteome</keyword>
<reference evidence="1 2" key="1">
    <citation type="journal article" date="2014" name="Int. J. Syst. Evol. Microbiol.">
        <title>Nocardia vulneris sp. nov., isolated from wounds of human patients in North America.</title>
        <authorList>
            <person name="Lasker B.A."/>
            <person name="Bell M."/>
            <person name="Klenk H.P."/>
            <person name="Sproer C."/>
            <person name="Schumann C."/>
            <person name="Schumann P."/>
            <person name="Brown J.M."/>
        </authorList>
    </citation>
    <scope>NUCLEOTIDE SEQUENCE [LARGE SCALE GENOMIC DNA]</scope>
    <source>
        <strain evidence="1 2">W9851</strain>
    </source>
</reference>
<name>A0ABR4ZE56_9NOCA</name>
<evidence type="ECO:0000313" key="2">
    <source>
        <dbReference type="Proteomes" id="UP000031364"/>
    </source>
</evidence>
<evidence type="ECO:0008006" key="3">
    <source>
        <dbReference type="Google" id="ProtNLM"/>
    </source>
</evidence>
<dbReference type="SUPFAM" id="SSF158414">
    <property type="entry name" value="HP0062-like"/>
    <property type="match status" value="1"/>
</dbReference>
<sequence>MSSIQANPDSLKKLKGDIDRSQREINQAITRVRSSLRGAEWRDSVKDQFERDLEQVLRSVATFDNNANVLKRYLDKKIQILQSYQGR</sequence>
<dbReference type="EMBL" id="JNFP01000021">
    <property type="protein sequence ID" value="KIA63449.1"/>
    <property type="molecule type" value="Genomic_DNA"/>
</dbReference>
<dbReference type="Proteomes" id="UP000031364">
    <property type="component" value="Unassembled WGS sequence"/>
</dbReference>